<gene>
    <name evidence="2" type="ORF">CYLTODRAFT_488271</name>
</gene>
<sequence>MSSPQQPMRVTLPFELIILILETTVTISPRAAPTIAIVSRDIKPWIDSVLYGAIILRDWHQASLLYETIEARTSTDPTFFSRTVRVLSLPNTINDSAMVASIINACSGISSLTIPLSYATSTHNIPEMLPSFRCLRNLCISFLESQAPFDGLVSMFPPTLERIIVDGFVQPMRPTFWASLSRIPIVTHILLRLWVISPTELVEKADSLRDILRGFMPDSALRIFAVTIATIHNPFLDFPVSELEVFKEIDDQRLVAFLMDDPYSPFNPDSCPLPLKSFVGFLAMSRWDSRNNPDEDFWVTAEKVISLRQRKLGKVARNDEQ</sequence>
<name>A0A0D7BI65_9AGAR</name>
<evidence type="ECO:0000313" key="2">
    <source>
        <dbReference type="EMBL" id="KIY70233.1"/>
    </source>
</evidence>
<evidence type="ECO:0000313" key="3">
    <source>
        <dbReference type="Proteomes" id="UP000054007"/>
    </source>
</evidence>
<dbReference type="AlphaFoldDB" id="A0A0D7BI65"/>
<feature type="chain" id="PRO_5002317099" description="F-box domain-containing protein" evidence="1">
    <location>
        <begin position="27"/>
        <end position="321"/>
    </location>
</feature>
<evidence type="ECO:0000256" key="1">
    <source>
        <dbReference type="SAM" id="SignalP"/>
    </source>
</evidence>
<accession>A0A0D7BI65</accession>
<proteinExistence type="predicted"/>
<organism evidence="2 3">
    <name type="scientific">Cylindrobasidium torrendii FP15055 ss-10</name>
    <dbReference type="NCBI Taxonomy" id="1314674"/>
    <lineage>
        <taxon>Eukaryota</taxon>
        <taxon>Fungi</taxon>
        <taxon>Dikarya</taxon>
        <taxon>Basidiomycota</taxon>
        <taxon>Agaricomycotina</taxon>
        <taxon>Agaricomycetes</taxon>
        <taxon>Agaricomycetidae</taxon>
        <taxon>Agaricales</taxon>
        <taxon>Marasmiineae</taxon>
        <taxon>Physalacriaceae</taxon>
        <taxon>Cylindrobasidium</taxon>
    </lineage>
</organism>
<protein>
    <recommendedName>
        <fullName evidence="4">F-box domain-containing protein</fullName>
    </recommendedName>
</protein>
<dbReference type="Proteomes" id="UP000054007">
    <property type="component" value="Unassembled WGS sequence"/>
</dbReference>
<reference evidence="2 3" key="1">
    <citation type="journal article" date="2015" name="Fungal Genet. Biol.">
        <title>Evolution of novel wood decay mechanisms in Agaricales revealed by the genome sequences of Fistulina hepatica and Cylindrobasidium torrendii.</title>
        <authorList>
            <person name="Floudas D."/>
            <person name="Held B.W."/>
            <person name="Riley R."/>
            <person name="Nagy L.G."/>
            <person name="Koehler G."/>
            <person name="Ransdell A.S."/>
            <person name="Younus H."/>
            <person name="Chow J."/>
            <person name="Chiniquy J."/>
            <person name="Lipzen A."/>
            <person name="Tritt A."/>
            <person name="Sun H."/>
            <person name="Haridas S."/>
            <person name="LaButti K."/>
            <person name="Ohm R.A."/>
            <person name="Kues U."/>
            <person name="Blanchette R.A."/>
            <person name="Grigoriev I.V."/>
            <person name="Minto R.E."/>
            <person name="Hibbett D.S."/>
        </authorList>
    </citation>
    <scope>NUCLEOTIDE SEQUENCE [LARGE SCALE GENOMIC DNA]</scope>
    <source>
        <strain evidence="2 3">FP15055 ss-10</strain>
    </source>
</reference>
<feature type="signal peptide" evidence="1">
    <location>
        <begin position="1"/>
        <end position="26"/>
    </location>
</feature>
<keyword evidence="1" id="KW-0732">Signal</keyword>
<evidence type="ECO:0008006" key="4">
    <source>
        <dbReference type="Google" id="ProtNLM"/>
    </source>
</evidence>
<keyword evidence="3" id="KW-1185">Reference proteome</keyword>
<dbReference type="EMBL" id="KN880471">
    <property type="protein sequence ID" value="KIY70233.1"/>
    <property type="molecule type" value="Genomic_DNA"/>
</dbReference>
<dbReference type="OrthoDB" id="2995911at2759"/>